<evidence type="ECO:0000313" key="9">
    <source>
        <dbReference type="EMBL" id="KPI41859.1"/>
    </source>
</evidence>
<dbReference type="InterPro" id="IPR036259">
    <property type="entry name" value="MFS_trans_sf"/>
</dbReference>
<sequence>MSAEQDTAVRDGVSTPDSNNSPKLSNEKHIAEGNDDVNPDELAMSQKEYRHIIHKLDWAIIPYCTLLYLLSFLDRVNIGQAAVAGLKGDLGIVTGNKYAISLSVFFIGYIIVEVPSNLVLKAVKPHRWIPIIMVAWGITMTLMGLVENAAGLQAARFFLGIAEGGLFPGINFLLTCWYARRQQSFRIGIFFSGATLAGAFGGVLAYGLKYIPFPAWEHFGDLPHQKNVPTPGGWRWIFILEGLVTLFAAIPGWWLLVDFPADDNKILTKEETKKWNHFLAKSQGVTNADVPFSWDQVKTAFADYRTYMYAIMYISIAEPLYSLALFTPTIIADLKFTGASANLMSTPPYVFGFITTMTTVFVADRYFIRGPFILFWSLFTIAGYAILISDVAPGVKYFGIFLTVAGVSPNIALAISWVGANFGPIYVRATVMGFFFTIGNSAGLISSNIYPTAEAPRFIKGHAINLGFASLTFLMTSAIIFVNWRENKRRDAISFAHPDGRDVDPALLDHPEEKARWGYSETMGKEELLRLGDRHLGFRYVL</sequence>
<name>A0A0N0NNW7_9EURO</name>
<dbReference type="FunFam" id="1.20.1250.20:FF:000013">
    <property type="entry name" value="MFS general substrate transporter"/>
    <property type="match status" value="1"/>
</dbReference>
<feature type="transmembrane region" description="Helical" evidence="7">
    <location>
        <begin position="98"/>
        <end position="120"/>
    </location>
</feature>
<keyword evidence="2" id="KW-0813">Transport</keyword>
<dbReference type="PANTHER" id="PTHR43791">
    <property type="entry name" value="PERMEASE-RELATED"/>
    <property type="match status" value="1"/>
</dbReference>
<feature type="transmembrane region" description="Helical" evidence="7">
    <location>
        <begin position="157"/>
        <end position="177"/>
    </location>
</feature>
<dbReference type="PANTHER" id="PTHR43791:SF19">
    <property type="entry name" value="TRANSPORTER, PUTATIVE (AFU_ORTHOLOGUE AFUA_1G01812)-RELATED"/>
    <property type="match status" value="1"/>
</dbReference>
<keyword evidence="4 7" id="KW-1133">Transmembrane helix</keyword>
<keyword evidence="5 7" id="KW-0472">Membrane</keyword>
<feature type="transmembrane region" description="Helical" evidence="7">
    <location>
        <begin position="127"/>
        <end position="145"/>
    </location>
</feature>
<feature type="domain" description="Major facilitator superfamily (MFS) profile" evidence="8">
    <location>
        <begin position="60"/>
        <end position="490"/>
    </location>
</feature>
<evidence type="ECO:0000256" key="6">
    <source>
        <dbReference type="SAM" id="MobiDB-lite"/>
    </source>
</evidence>
<protein>
    <submittedName>
        <fullName evidence="9">Putative transporter</fullName>
    </submittedName>
</protein>
<feature type="transmembrane region" description="Helical" evidence="7">
    <location>
        <begin position="398"/>
        <end position="418"/>
    </location>
</feature>
<dbReference type="EMBL" id="LFJN01000008">
    <property type="protein sequence ID" value="KPI41859.1"/>
    <property type="molecule type" value="Genomic_DNA"/>
</dbReference>
<comment type="caution">
    <text evidence="9">The sequence shown here is derived from an EMBL/GenBank/DDBJ whole genome shotgun (WGS) entry which is preliminary data.</text>
</comment>
<feature type="transmembrane region" description="Helical" evidence="7">
    <location>
        <begin position="56"/>
        <end position="78"/>
    </location>
</feature>
<dbReference type="InterPro" id="IPR020846">
    <property type="entry name" value="MFS_dom"/>
</dbReference>
<evidence type="ECO:0000256" key="4">
    <source>
        <dbReference type="ARBA" id="ARBA00022989"/>
    </source>
</evidence>
<dbReference type="PROSITE" id="PS50850">
    <property type="entry name" value="MFS"/>
    <property type="match status" value="1"/>
</dbReference>
<dbReference type="GO" id="GO:0016020">
    <property type="term" value="C:membrane"/>
    <property type="evidence" value="ECO:0007669"/>
    <property type="project" value="UniProtKB-SubCell"/>
</dbReference>
<feature type="transmembrane region" description="Helical" evidence="7">
    <location>
        <begin position="346"/>
        <end position="363"/>
    </location>
</feature>
<dbReference type="GeneID" id="28737700"/>
<keyword evidence="10" id="KW-1185">Reference proteome</keyword>
<dbReference type="RefSeq" id="XP_018001822.1">
    <property type="nucleotide sequence ID" value="XM_018145820.1"/>
</dbReference>
<dbReference type="VEuPathDB" id="FungiDB:AB675_5596"/>
<evidence type="ECO:0000256" key="2">
    <source>
        <dbReference type="ARBA" id="ARBA00022448"/>
    </source>
</evidence>
<feature type="compositionally biased region" description="Polar residues" evidence="6">
    <location>
        <begin position="15"/>
        <end position="24"/>
    </location>
</feature>
<feature type="transmembrane region" description="Helical" evidence="7">
    <location>
        <begin position="372"/>
        <end position="392"/>
    </location>
</feature>
<dbReference type="OrthoDB" id="2962993at2759"/>
<dbReference type="InterPro" id="IPR011701">
    <property type="entry name" value="MFS"/>
</dbReference>
<dbReference type="Gene3D" id="1.20.1250.20">
    <property type="entry name" value="MFS general substrate transporter like domains"/>
    <property type="match status" value="2"/>
</dbReference>
<evidence type="ECO:0000256" key="7">
    <source>
        <dbReference type="SAM" id="Phobius"/>
    </source>
</evidence>
<gene>
    <name evidence="9" type="ORF">AB675_5596</name>
</gene>
<evidence type="ECO:0000256" key="5">
    <source>
        <dbReference type="ARBA" id="ARBA00023136"/>
    </source>
</evidence>
<feature type="transmembrane region" description="Helical" evidence="7">
    <location>
        <begin position="462"/>
        <end position="484"/>
    </location>
</feature>
<dbReference type="Pfam" id="PF07690">
    <property type="entry name" value="MFS_1"/>
    <property type="match status" value="1"/>
</dbReference>
<feature type="transmembrane region" description="Helical" evidence="7">
    <location>
        <begin position="189"/>
        <end position="213"/>
    </location>
</feature>
<evidence type="ECO:0000313" key="10">
    <source>
        <dbReference type="Proteomes" id="UP000038010"/>
    </source>
</evidence>
<proteinExistence type="predicted"/>
<feature type="region of interest" description="Disordered" evidence="6">
    <location>
        <begin position="1"/>
        <end position="37"/>
    </location>
</feature>
<dbReference type="AlphaFoldDB" id="A0A0N0NNW7"/>
<organism evidence="9 10">
    <name type="scientific">Cyphellophora attinorum</name>
    <dbReference type="NCBI Taxonomy" id="1664694"/>
    <lineage>
        <taxon>Eukaryota</taxon>
        <taxon>Fungi</taxon>
        <taxon>Dikarya</taxon>
        <taxon>Ascomycota</taxon>
        <taxon>Pezizomycotina</taxon>
        <taxon>Eurotiomycetes</taxon>
        <taxon>Chaetothyriomycetidae</taxon>
        <taxon>Chaetothyriales</taxon>
        <taxon>Cyphellophoraceae</taxon>
        <taxon>Cyphellophora</taxon>
    </lineage>
</organism>
<reference evidence="9 10" key="1">
    <citation type="submission" date="2015-06" db="EMBL/GenBank/DDBJ databases">
        <title>Draft genome of the ant-associated black yeast Phialophora attae CBS 131958.</title>
        <authorList>
            <person name="Moreno L.F."/>
            <person name="Stielow B.J."/>
            <person name="de Hoog S."/>
            <person name="Vicente V.A."/>
            <person name="Weiss V.A."/>
            <person name="de Vries M."/>
            <person name="Cruz L.M."/>
            <person name="Souza E.M."/>
        </authorList>
    </citation>
    <scope>NUCLEOTIDE SEQUENCE [LARGE SCALE GENOMIC DNA]</scope>
    <source>
        <strain evidence="9 10">CBS 131958</strain>
    </source>
</reference>
<comment type="subcellular location">
    <subcellularLocation>
        <location evidence="1">Membrane</location>
        <topology evidence="1">Multi-pass membrane protein</topology>
    </subcellularLocation>
</comment>
<keyword evidence="3 7" id="KW-0812">Transmembrane</keyword>
<dbReference type="SUPFAM" id="SSF103473">
    <property type="entry name" value="MFS general substrate transporter"/>
    <property type="match status" value="1"/>
</dbReference>
<feature type="transmembrane region" description="Helical" evidence="7">
    <location>
        <begin position="425"/>
        <end position="450"/>
    </location>
</feature>
<feature type="transmembrane region" description="Helical" evidence="7">
    <location>
        <begin position="233"/>
        <end position="256"/>
    </location>
</feature>
<dbReference type="FunFam" id="1.20.1250.20:FF:000018">
    <property type="entry name" value="MFS transporter permease"/>
    <property type="match status" value="1"/>
</dbReference>
<evidence type="ECO:0000256" key="3">
    <source>
        <dbReference type="ARBA" id="ARBA00022692"/>
    </source>
</evidence>
<feature type="transmembrane region" description="Helical" evidence="7">
    <location>
        <begin position="307"/>
        <end position="326"/>
    </location>
</feature>
<dbReference type="GO" id="GO:0022857">
    <property type="term" value="F:transmembrane transporter activity"/>
    <property type="evidence" value="ECO:0007669"/>
    <property type="project" value="InterPro"/>
</dbReference>
<accession>A0A0N0NNW7</accession>
<dbReference type="Proteomes" id="UP000038010">
    <property type="component" value="Unassembled WGS sequence"/>
</dbReference>
<evidence type="ECO:0000259" key="8">
    <source>
        <dbReference type="PROSITE" id="PS50850"/>
    </source>
</evidence>
<evidence type="ECO:0000256" key="1">
    <source>
        <dbReference type="ARBA" id="ARBA00004141"/>
    </source>
</evidence>